<keyword evidence="1" id="KW-0472">Membrane</keyword>
<accession>A0ABW2LIN3</accession>
<sequence>MRTRPPTVGLACARELEPASARGGAVLLRSTVDGAWIGAGAGLVCGILIGIWGGAGAAPISSGFLGLASVAGLVAVPTGTALGAVFGAGFGVAALAGVRRLVRFETAVVALFGGLVLLLAITGSSGVSSGLLAWIAGPLLLGTPAAALHGWRAHRRVA</sequence>
<keyword evidence="3" id="KW-1185">Reference proteome</keyword>
<feature type="transmembrane region" description="Helical" evidence="1">
    <location>
        <begin position="131"/>
        <end position="151"/>
    </location>
</feature>
<dbReference type="EMBL" id="JBHTCJ010000004">
    <property type="protein sequence ID" value="MFC7341649.1"/>
    <property type="molecule type" value="Genomic_DNA"/>
</dbReference>
<feature type="transmembrane region" description="Helical" evidence="1">
    <location>
        <begin position="67"/>
        <end position="95"/>
    </location>
</feature>
<proteinExistence type="predicted"/>
<reference evidence="3" key="1">
    <citation type="journal article" date="2019" name="Int. J. Syst. Evol. Microbiol.">
        <title>The Global Catalogue of Microorganisms (GCM) 10K type strain sequencing project: providing services to taxonomists for standard genome sequencing and annotation.</title>
        <authorList>
            <consortium name="The Broad Institute Genomics Platform"/>
            <consortium name="The Broad Institute Genome Sequencing Center for Infectious Disease"/>
            <person name="Wu L."/>
            <person name="Ma J."/>
        </authorList>
    </citation>
    <scope>NUCLEOTIDE SEQUENCE [LARGE SCALE GENOMIC DNA]</scope>
    <source>
        <strain evidence="3">WLHS5</strain>
    </source>
</reference>
<comment type="caution">
    <text evidence="2">The sequence shown here is derived from an EMBL/GenBank/DDBJ whole genome shotgun (WGS) entry which is preliminary data.</text>
</comment>
<gene>
    <name evidence="2" type="ORF">ACFQRI_09505</name>
</gene>
<dbReference type="RefSeq" id="WP_380666736.1">
    <property type="nucleotide sequence ID" value="NZ_JBHTCJ010000004.1"/>
</dbReference>
<name>A0ABW2LIN3_9PSEU</name>
<feature type="transmembrane region" description="Helical" evidence="1">
    <location>
        <begin position="35"/>
        <end position="55"/>
    </location>
</feature>
<evidence type="ECO:0000256" key="1">
    <source>
        <dbReference type="SAM" id="Phobius"/>
    </source>
</evidence>
<protein>
    <submittedName>
        <fullName evidence="2">Uncharacterized protein</fullName>
    </submittedName>
</protein>
<keyword evidence="1" id="KW-0812">Transmembrane</keyword>
<feature type="transmembrane region" description="Helical" evidence="1">
    <location>
        <begin position="107"/>
        <end position="125"/>
    </location>
</feature>
<organism evidence="2 3">
    <name type="scientific">Saccharopolyspora griseoalba</name>
    <dbReference type="NCBI Taxonomy" id="1431848"/>
    <lineage>
        <taxon>Bacteria</taxon>
        <taxon>Bacillati</taxon>
        <taxon>Actinomycetota</taxon>
        <taxon>Actinomycetes</taxon>
        <taxon>Pseudonocardiales</taxon>
        <taxon>Pseudonocardiaceae</taxon>
        <taxon>Saccharopolyspora</taxon>
    </lineage>
</organism>
<evidence type="ECO:0000313" key="2">
    <source>
        <dbReference type="EMBL" id="MFC7341649.1"/>
    </source>
</evidence>
<keyword evidence="1" id="KW-1133">Transmembrane helix</keyword>
<evidence type="ECO:0000313" key="3">
    <source>
        <dbReference type="Proteomes" id="UP001596504"/>
    </source>
</evidence>
<dbReference type="Proteomes" id="UP001596504">
    <property type="component" value="Unassembled WGS sequence"/>
</dbReference>